<protein>
    <recommendedName>
        <fullName evidence="3">YqaJ viral recombinase domain-containing protein</fullName>
    </recommendedName>
</protein>
<proteinExistence type="predicted"/>
<dbReference type="Proteomes" id="UP001642360">
    <property type="component" value="Unassembled WGS sequence"/>
</dbReference>
<sequence>MLLKWVGQICLLKDEDGLGLKGLQNENNAPFGISLLTNKAYGADGLNFQFERGFWEIKCPSPHKENAFGIGGRCCTQEIRQDLLCSMLLVKGEYLTFVASFQF</sequence>
<dbReference type="AlphaFoldDB" id="A0ABC8QND4"/>
<keyword evidence="2" id="KW-1185">Reference proteome</keyword>
<evidence type="ECO:0000313" key="2">
    <source>
        <dbReference type="Proteomes" id="UP001642360"/>
    </source>
</evidence>
<accession>A0ABC8QND4</accession>
<organism evidence="1 2">
    <name type="scientific">Ilex paraguariensis</name>
    <name type="common">yerba mate</name>
    <dbReference type="NCBI Taxonomy" id="185542"/>
    <lineage>
        <taxon>Eukaryota</taxon>
        <taxon>Viridiplantae</taxon>
        <taxon>Streptophyta</taxon>
        <taxon>Embryophyta</taxon>
        <taxon>Tracheophyta</taxon>
        <taxon>Spermatophyta</taxon>
        <taxon>Magnoliopsida</taxon>
        <taxon>eudicotyledons</taxon>
        <taxon>Gunneridae</taxon>
        <taxon>Pentapetalae</taxon>
        <taxon>asterids</taxon>
        <taxon>campanulids</taxon>
        <taxon>Aquifoliales</taxon>
        <taxon>Aquifoliaceae</taxon>
        <taxon>Ilex</taxon>
    </lineage>
</organism>
<evidence type="ECO:0008006" key="3">
    <source>
        <dbReference type="Google" id="ProtNLM"/>
    </source>
</evidence>
<gene>
    <name evidence="1" type="ORF">ILEXP_LOCUS1142</name>
</gene>
<reference evidence="1 2" key="1">
    <citation type="submission" date="2024-02" db="EMBL/GenBank/DDBJ databases">
        <authorList>
            <person name="Vignale AGUSTIN F."/>
            <person name="Sosa J E."/>
            <person name="Modenutti C."/>
        </authorList>
    </citation>
    <scope>NUCLEOTIDE SEQUENCE [LARGE SCALE GENOMIC DNA]</scope>
</reference>
<dbReference type="EMBL" id="CAUOFW020000348">
    <property type="protein sequence ID" value="CAK9134208.1"/>
    <property type="molecule type" value="Genomic_DNA"/>
</dbReference>
<name>A0ABC8QND4_9AQUA</name>
<evidence type="ECO:0000313" key="1">
    <source>
        <dbReference type="EMBL" id="CAK9134208.1"/>
    </source>
</evidence>
<comment type="caution">
    <text evidence="1">The sequence shown here is derived from an EMBL/GenBank/DDBJ whole genome shotgun (WGS) entry which is preliminary data.</text>
</comment>